<dbReference type="EMBL" id="OX459952">
    <property type="protein sequence ID" value="CAI9158141.1"/>
    <property type="molecule type" value="Genomic_DNA"/>
</dbReference>
<organism evidence="2 3">
    <name type="scientific">Rangifer tarandus platyrhynchus</name>
    <name type="common">Svalbard reindeer</name>
    <dbReference type="NCBI Taxonomy" id="3082113"/>
    <lineage>
        <taxon>Eukaryota</taxon>
        <taxon>Metazoa</taxon>
        <taxon>Chordata</taxon>
        <taxon>Craniata</taxon>
        <taxon>Vertebrata</taxon>
        <taxon>Euteleostomi</taxon>
        <taxon>Mammalia</taxon>
        <taxon>Eutheria</taxon>
        <taxon>Laurasiatheria</taxon>
        <taxon>Artiodactyla</taxon>
        <taxon>Ruminantia</taxon>
        <taxon>Pecora</taxon>
        <taxon>Cervidae</taxon>
        <taxon>Odocoileinae</taxon>
        <taxon>Rangifer</taxon>
    </lineage>
</organism>
<accession>A0ABN8YAC5</accession>
<proteinExistence type="predicted"/>
<sequence>MAGAEGRAGKRRPQGSGPQGFGAQRGFVSLSPKEATNESGKLAPPLREEEKEGAAAPRCRGLKSRGAGRGGANRRLTPPGRRRAARGPASSAGWLGAETRDLARPIPALAVPSGPGGLGARPRGEARTDRPAGGGKGAARAVEGG</sequence>
<evidence type="ECO:0000313" key="3">
    <source>
        <dbReference type="Proteomes" id="UP001176941"/>
    </source>
</evidence>
<name>A0ABN8YAC5_RANTA</name>
<dbReference type="Proteomes" id="UP001176941">
    <property type="component" value="Chromosome 16"/>
</dbReference>
<keyword evidence="3" id="KW-1185">Reference proteome</keyword>
<evidence type="ECO:0000313" key="2">
    <source>
        <dbReference type="EMBL" id="CAI9158141.1"/>
    </source>
</evidence>
<evidence type="ECO:0000256" key="1">
    <source>
        <dbReference type="SAM" id="MobiDB-lite"/>
    </source>
</evidence>
<feature type="compositionally biased region" description="Gly residues" evidence="1">
    <location>
        <begin position="132"/>
        <end position="145"/>
    </location>
</feature>
<protein>
    <submittedName>
        <fullName evidence="2">Uncharacterized protein</fullName>
    </submittedName>
</protein>
<feature type="region of interest" description="Disordered" evidence="1">
    <location>
        <begin position="1"/>
        <end position="145"/>
    </location>
</feature>
<gene>
    <name evidence="2" type="ORF">MRATA1EN1_LOCUS7103</name>
</gene>
<reference evidence="2" key="1">
    <citation type="submission" date="2023-04" db="EMBL/GenBank/DDBJ databases">
        <authorList>
            <consortium name="ELIXIR-Norway"/>
        </authorList>
    </citation>
    <scope>NUCLEOTIDE SEQUENCE [LARGE SCALE GENOMIC DNA]</scope>
</reference>